<proteinExistence type="predicted"/>
<reference evidence="1" key="1">
    <citation type="submission" date="2018-12" db="EMBL/GenBank/DDBJ databases">
        <title>Novel natural products biosynthetic potential of the class Ktedonobacteria.</title>
        <authorList>
            <person name="Zheng Y."/>
            <person name="Saitou A."/>
            <person name="Wang C.M."/>
            <person name="Toyoda A."/>
            <person name="Minakuchi Y."/>
            <person name="Sekiguchi Y."/>
            <person name="Ueda K."/>
            <person name="Takano H."/>
            <person name="Sakai Y."/>
            <person name="Yokota A."/>
            <person name="Yabe S."/>
        </authorList>
    </citation>
    <scope>NUCLEOTIDE SEQUENCE</scope>
    <source>
        <strain evidence="1">COM3</strain>
    </source>
</reference>
<dbReference type="EMBL" id="AP019376">
    <property type="protein sequence ID" value="BBH90905.1"/>
    <property type="molecule type" value="Genomic_DNA"/>
</dbReference>
<accession>A0A455SXS5</accession>
<name>A0A455SXS5_9CHLR</name>
<organism evidence="1">
    <name type="scientific">Thermosporothrix sp. COM3</name>
    <dbReference type="NCBI Taxonomy" id="2490863"/>
    <lineage>
        <taxon>Bacteria</taxon>
        <taxon>Bacillati</taxon>
        <taxon>Chloroflexota</taxon>
        <taxon>Ktedonobacteria</taxon>
        <taxon>Ktedonobacterales</taxon>
        <taxon>Thermosporotrichaceae</taxon>
        <taxon>Thermosporothrix</taxon>
    </lineage>
</organism>
<protein>
    <submittedName>
        <fullName evidence="1">Uncharacterized protein</fullName>
    </submittedName>
</protein>
<sequence length="60" mass="6633">MGVLARLALLALLYYIFEQFALFTATSTGQGVALGGWSGETKKWTLHVSTLWMLADDLRV</sequence>
<evidence type="ECO:0000313" key="1">
    <source>
        <dbReference type="EMBL" id="BBH90905.1"/>
    </source>
</evidence>
<dbReference type="AlphaFoldDB" id="A0A455SXS5"/>
<gene>
    <name evidence="1" type="ORF">KTC_56560</name>
</gene>